<protein>
    <submittedName>
        <fullName evidence="2">Uncharacterized protein</fullName>
    </submittedName>
</protein>
<proteinExistence type="predicted"/>
<keyword evidence="1" id="KW-1133">Transmembrane helix</keyword>
<keyword evidence="1" id="KW-0812">Transmembrane</keyword>
<reference evidence="2 3" key="1">
    <citation type="submission" date="2020-05" db="EMBL/GenBank/DDBJ databases">
        <title>Parvularcula mediterraneae sp. nov., isolated from polypropylene straw from shallow seawater of the seashore of Laganas in Zakynthos island, Greece.</title>
        <authorList>
            <person name="Szabo I."/>
            <person name="Al-Omari J."/>
            <person name="Rado J."/>
            <person name="Szerdahelyi G.S."/>
        </authorList>
    </citation>
    <scope>NUCLEOTIDE SEQUENCE [LARGE SCALE GENOMIC DNA]</scope>
    <source>
        <strain evidence="2 3">ZS-1/3</strain>
    </source>
</reference>
<feature type="transmembrane region" description="Helical" evidence="1">
    <location>
        <begin position="67"/>
        <end position="88"/>
    </location>
</feature>
<feature type="transmembrane region" description="Helical" evidence="1">
    <location>
        <begin position="94"/>
        <end position="115"/>
    </location>
</feature>
<evidence type="ECO:0000256" key="1">
    <source>
        <dbReference type="SAM" id="Phobius"/>
    </source>
</evidence>
<keyword evidence="3" id="KW-1185">Reference proteome</keyword>
<feature type="transmembrane region" description="Helical" evidence="1">
    <location>
        <begin position="33"/>
        <end position="60"/>
    </location>
</feature>
<accession>A0A7Y3RJQ2</accession>
<sequence>MPLVFRLPLCLAAATLAAPAPMLILLPLNFPLGIAIFFGAIIFCAVTVLVAGLPAALILLLFGEPSWWGAVAVGAAISFAANLVFFGANPADLSLIHLLGVACGPSAGIAGWYVWKRTGGGSLFTYSRYARG</sequence>
<dbReference type="EMBL" id="JABFCX010000002">
    <property type="protein sequence ID" value="NNU15334.1"/>
    <property type="molecule type" value="Genomic_DNA"/>
</dbReference>
<dbReference type="AlphaFoldDB" id="A0A7Y3RJQ2"/>
<gene>
    <name evidence="2" type="ORF">HK107_03210</name>
</gene>
<comment type="caution">
    <text evidence="2">The sequence shown here is derived from an EMBL/GenBank/DDBJ whole genome shotgun (WGS) entry which is preliminary data.</text>
</comment>
<evidence type="ECO:0000313" key="3">
    <source>
        <dbReference type="Proteomes" id="UP000536835"/>
    </source>
</evidence>
<organism evidence="2 3">
    <name type="scientific">Parvularcula mediterranea</name>
    <dbReference type="NCBI Taxonomy" id="2732508"/>
    <lineage>
        <taxon>Bacteria</taxon>
        <taxon>Pseudomonadati</taxon>
        <taxon>Pseudomonadota</taxon>
        <taxon>Alphaproteobacteria</taxon>
        <taxon>Parvularculales</taxon>
        <taxon>Parvularculaceae</taxon>
        <taxon>Parvularcula</taxon>
    </lineage>
</organism>
<dbReference type="RefSeq" id="WP_173196746.1">
    <property type="nucleotide sequence ID" value="NZ_JABFCX010000002.1"/>
</dbReference>
<evidence type="ECO:0000313" key="2">
    <source>
        <dbReference type="EMBL" id="NNU15334.1"/>
    </source>
</evidence>
<dbReference type="Proteomes" id="UP000536835">
    <property type="component" value="Unassembled WGS sequence"/>
</dbReference>
<keyword evidence="1" id="KW-0472">Membrane</keyword>
<name>A0A7Y3RJQ2_9PROT</name>